<dbReference type="GO" id="GO:0005886">
    <property type="term" value="C:plasma membrane"/>
    <property type="evidence" value="ECO:0007669"/>
    <property type="project" value="TreeGrafter"/>
</dbReference>
<keyword evidence="4 5" id="KW-0472">Membrane</keyword>
<keyword evidence="3 5" id="KW-1133">Transmembrane helix</keyword>
<feature type="domain" description="Late embryogenesis abundant protein LEA-2 subgroup" evidence="6">
    <location>
        <begin position="119"/>
        <end position="220"/>
    </location>
</feature>
<dbReference type="KEGG" id="cmo:103497223"/>
<organism evidence="7 8">
    <name type="scientific">Cucumis melo</name>
    <name type="common">Muskmelon</name>
    <dbReference type="NCBI Taxonomy" id="3656"/>
    <lineage>
        <taxon>Eukaryota</taxon>
        <taxon>Viridiplantae</taxon>
        <taxon>Streptophyta</taxon>
        <taxon>Embryophyta</taxon>
        <taxon>Tracheophyta</taxon>
        <taxon>Spermatophyta</taxon>
        <taxon>Magnoliopsida</taxon>
        <taxon>eudicotyledons</taxon>
        <taxon>Gunneridae</taxon>
        <taxon>Pentapetalae</taxon>
        <taxon>rosids</taxon>
        <taxon>fabids</taxon>
        <taxon>Cucurbitales</taxon>
        <taxon>Cucurbitaceae</taxon>
        <taxon>Benincaseae</taxon>
        <taxon>Cucumis</taxon>
    </lineage>
</organism>
<dbReference type="InterPro" id="IPR004864">
    <property type="entry name" value="LEA_2"/>
</dbReference>
<proteinExistence type="predicted"/>
<evidence type="ECO:0000313" key="7">
    <source>
        <dbReference type="Proteomes" id="UP001652600"/>
    </source>
</evidence>
<evidence type="ECO:0000256" key="2">
    <source>
        <dbReference type="ARBA" id="ARBA00022692"/>
    </source>
</evidence>
<evidence type="ECO:0000259" key="6">
    <source>
        <dbReference type="Pfam" id="PF03168"/>
    </source>
</evidence>
<sequence>MNNIGANRLDRLPSQNKGSRRVAFSDSLPKHRAAFGDGNSERHNKCCPRLFACCAWICVGIFGIVVAILILGVIFVSFLQSGLPEITVRMLNLSNFEIKNSTNQNDNNALLNAKLDMSIEMRNKNEKIELSYSSIVVNLVSEDVKLGRSVIPSFSHSPGNTTYLNVTMNVERVSTDKDNLSQLEDDRKKVQMDVQVKMEAKVGFHVGIFNLKNVPIHVACDFQQNLLVYRINEPPCNIRMFPNIR</sequence>
<comment type="subcellular location">
    <subcellularLocation>
        <location evidence="1">Membrane</location>
        <topology evidence="1">Single-pass membrane protein</topology>
    </subcellularLocation>
</comment>
<evidence type="ECO:0000256" key="3">
    <source>
        <dbReference type="ARBA" id="ARBA00022989"/>
    </source>
</evidence>
<reference evidence="8" key="1">
    <citation type="submission" date="2025-08" db="UniProtKB">
        <authorList>
            <consortium name="RefSeq"/>
        </authorList>
    </citation>
    <scope>IDENTIFICATION</scope>
    <source>
        <tissue evidence="8">Stem</tissue>
    </source>
</reference>
<dbReference type="Gramene" id="MELO3C020481.2.1">
    <property type="protein sequence ID" value="MELO3C020481.2.1"/>
    <property type="gene ID" value="MELO3C020481.2"/>
</dbReference>
<dbReference type="Pfam" id="PF03168">
    <property type="entry name" value="LEA_2"/>
    <property type="match status" value="1"/>
</dbReference>
<name>A0A1S3C5S1_CUCME</name>
<dbReference type="Proteomes" id="UP001652600">
    <property type="component" value="Chromosome 12"/>
</dbReference>
<gene>
    <name evidence="8" type="primary">LOC103497223</name>
</gene>
<feature type="transmembrane region" description="Helical" evidence="5">
    <location>
        <begin position="50"/>
        <end position="79"/>
    </location>
</feature>
<evidence type="ECO:0000256" key="5">
    <source>
        <dbReference type="SAM" id="Phobius"/>
    </source>
</evidence>
<dbReference type="PANTHER" id="PTHR31234">
    <property type="entry name" value="LATE EMBRYOGENESIS ABUNDANT (LEA) HYDROXYPROLINE-RICH GLYCOPROTEIN FAMILY"/>
    <property type="match status" value="1"/>
</dbReference>
<evidence type="ECO:0000256" key="1">
    <source>
        <dbReference type="ARBA" id="ARBA00004167"/>
    </source>
</evidence>
<dbReference type="InParanoid" id="A0A1S3C5S1"/>
<keyword evidence="7" id="KW-1185">Reference proteome</keyword>
<evidence type="ECO:0000313" key="8">
    <source>
        <dbReference type="RefSeq" id="XP_008457557.2"/>
    </source>
</evidence>
<dbReference type="GeneID" id="103497223"/>
<dbReference type="GO" id="GO:0098542">
    <property type="term" value="P:defense response to other organism"/>
    <property type="evidence" value="ECO:0007669"/>
    <property type="project" value="InterPro"/>
</dbReference>
<keyword evidence="2 5" id="KW-0812">Transmembrane</keyword>
<dbReference type="InterPro" id="IPR044839">
    <property type="entry name" value="NDR1-like"/>
</dbReference>
<dbReference type="RefSeq" id="XP_008457557.2">
    <property type="nucleotide sequence ID" value="XM_008459335.2"/>
</dbReference>
<dbReference type="PANTHER" id="PTHR31234:SF32">
    <property type="entry name" value="LATE EMBRYOGENESIS ABUNDANT (LEA) HYDROXYPROLINE-RICH GLYCOPROTEIN FAMILY"/>
    <property type="match status" value="1"/>
</dbReference>
<dbReference type="eggNOG" id="ENOG502S509">
    <property type="taxonomic scope" value="Eukaryota"/>
</dbReference>
<dbReference type="AlphaFoldDB" id="A0A1S3C5S1"/>
<protein>
    <submittedName>
        <fullName evidence="8">Uncharacterized protein LOC103497223</fullName>
    </submittedName>
</protein>
<evidence type="ECO:0000256" key="4">
    <source>
        <dbReference type="ARBA" id="ARBA00023136"/>
    </source>
</evidence>
<accession>A0A1S3C5S1</accession>